<dbReference type="Pfam" id="PF12804">
    <property type="entry name" value="NTP_transf_3"/>
    <property type="match status" value="1"/>
</dbReference>
<dbReference type="RefSeq" id="WP_066843600.1">
    <property type="nucleotide sequence ID" value="NZ_CP019602.1"/>
</dbReference>
<protein>
    <submittedName>
        <fullName evidence="3">GTP--adenosylcobinamide-phosphate guanylyltransferase</fullName>
    </submittedName>
</protein>
<proteinExistence type="predicted"/>
<dbReference type="GO" id="GO:0016779">
    <property type="term" value="F:nucleotidyltransferase activity"/>
    <property type="evidence" value="ECO:0007669"/>
    <property type="project" value="UniProtKB-KW"/>
</dbReference>
<accession>A0A1Z1FAD1</accession>
<feature type="domain" description="MobA-like NTP transferase" evidence="2">
    <location>
        <begin position="12"/>
        <end position="135"/>
    </location>
</feature>
<evidence type="ECO:0000256" key="1">
    <source>
        <dbReference type="ARBA" id="ARBA00022842"/>
    </source>
</evidence>
<dbReference type="OrthoDB" id="159246at2"/>
<dbReference type="InterPro" id="IPR029044">
    <property type="entry name" value="Nucleotide-diphossugar_trans"/>
</dbReference>
<dbReference type="Proteomes" id="UP000195807">
    <property type="component" value="Chromosome"/>
</dbReference>
<sequence length="260" mass="27805">MNDTASFLPGSALILAGSRSETDPLAKSEGVDHKSLIRIDGQTMLERVHLALVRAGFRRIYVSASEDQVVRLAEALGAIVVPPASGPSGSVAVVFEQSGAPLLVTTSDHALLRPEWVRDFMQDAPAGCDVAMLLAERAKVEQAVPGTRRTWLRFADGDWSGCNMFLLNGAGAARALQVWSAVEADRKRPWRIVGRLGLGTLFSYAIGRLSLAEGVRALGRRNGLAAEVVAARDGEAAVDVDKPDDLVLARRLLAQREGAE</sequence>
<gene>
    <name evidence="3" type="ORF">A9D14_05210</name>
</gene>
<evidence type="ECO:0000313" key="4">
    <source>
        <dbReference type="Proteomes" id="UP000195807"/>
    </source>
</evidence>
<dbReference type="STRING" id="450378.GCA_001661675_01040"/>
<keyword evidence="3" id="KW-0808">Transferase</keyword>
<dbReference type="InterPro" id="IPR025877">
    <property type="entry name" value="MobA-like_NTP_Trfase"/>
</dbReference>
<dbReference type="EMBL" id="CP019602">
    <property type="protein sequence ID" value="ARU15686.1"/>
    <property type="molecule type" value="Genomic_DNA"/>
</dbReference>
<keyword evidence="4" id="KW-1185">Reference proteome</keyword>
<evidence type="ECO:0000313" key="3">
    <source>
        <dbReference type="EMBL" id="ARU15686.1"/>
    </source>
</evidence>
<keyword evidence="1" id="KW-0460">Magnesium</keyword>
<name>A0A1Z1FAD1_9SPHN</name>
<organism evidence="3 4">
    <name type="scientific">Croceicoccus marinus</name>
    <dbReference type="NCBI Taxonomy" id="450378"/>
    <lineage>
        <taxon>Bacteria</taxon>
        <taxon>Pseudomonadati</taxon>
        <taxon>Pseudomonadota</taxon>
        <taxon>Alphaproteobacteria</taxon>
        <taxon>Sphingomonadales</taxon>
        <taxon>Erythrobacteraceae</taxon>
        <taxon>Croceicoccus</taxon>
    </lineage>
</organism>
<dbReference type="SUPFAM" id="SSF53448">
    <property type="entry name" value="Nucleotide-diphospho-sugar transferases"/>
    <property type="match status" value="1"/>
</dbReference>
<reference evidence="3 4" key="1">
    <citation type="submission" date="2017-01" db="EMBL/GenBank/DDBJ databases">
        <title>Complete genome sequence of esterase-producing bacterium Croceicoccus marinus E4A9.</title>
        <authorList>
            <person name="Wu Y.-H."/>
            <person name="Cheng H."/>
            <person name="Xu L."/>
            <person name="Huo Y.-Y."/>
            <person name="Wang C.-S."/>
            <person name="Xu X.-W."/>
        </authorList>
    </citation>
    <scope>NUCLEOTIDE SEQUENCE [LARGE SCALE GENOMIC DNA]</scope>
    <source>
        <strain evidence="3 4">E4A9</strain>
    </source>
</reference>
<dbReference type="KEGG" id="cman:A9D14_05210"/>
<keyword evidence="3" id="KW-0548">Nucleotidyltransferase</keyword>
<dbReference type="Gene3D" id="3.90.550.10">
    <property type="entry name" value="Spore Coat Polysaccharide Biosynthesis Protein SpsA, Chain A"/>
    <property type="match status" value="1"/>
</dbReference>
<evidence type="ECO:0000259" key="2">
    <source>
        <dbReference type="Pfam" id="PF12804"/>
    </source>
</evidence>
<dbReference type="AlphaFoldDB" id="A0A1Z1FAD1"/>